<dbReference type="GO" id="GO:0008033">
    <property type="term" value="P:tRNA processing"/>
    <property type="evidence" value="ECO:0007669"/>
    <property type="project" value="UniProtKB-KW"/>
</dbReference>
<dbReference type="GeneID" id="35093930"/>
<dbReference type="PANTHER" id="PTHR34811:SF1">
    <property type="entry name" value="MATURASE K"/>
    <property type="match status" value="1"/>
</dbReference>
<dbReference type="RefSeq" id="YP_009443588.1">
    <property type="nucleotide sequence ID" value="NC_036356.1"/>
</dbReference>
<accession>A0A1Y0K5Z6</accession>
<sequence length="521" mass="61931">MQKEKYKKYLQLDRSLKKSFLYPLIFREYIYIVTSAHGLTEHGSIFSENSSYHNKSSLLIIKRLITRMNQPNQFQILASDSEQHIFFRYNNILYSQMVSAGLGTIIEIPFSLRLVSSFKKLQIVKSQNLRSIHSLFPFLEDKLTHSNYVSTGLIPYPIHLEKLVQAVRFWIKDTACLHLLRLFFHEYWGWKSQIFSTNFFSIPFYKIKRNTRLLLVLYNIYIYENESILFFLRNQVFYLRSTFSSFFLERNLFYGKIEQFAEVFTHFLGIRLWIFKDTFMHYARYQGKFFLASKGTLLSIKKWKYYLVNLWQCHFYVWSQPENIYLNILSKHSIHLLGYLSSLEFNPSVLRSQMVENSFLIDNTKHKFDTKIPIFSLIAALEKGQFCNAVGHPISKPNWAHSTDSDIIDQFVCICKNLSHYYSGSSTKSLYRLKYILRLSCVKTLARKHKSTVRIFLKRLGSELLEEFFTEEKRILSLIPRTSSISQRLYKGRVWYLDIVCINELAHHKNFFMKHGNRNSP</sequence>
<geneLocation type="chloroplast" evidence="12"/>
<protein>
    <recommendedName>
        <fullName evidence="8">Maturase K</fullName>
    </recommendedName>
    <alternativeName>
        <fullName evidence="8">Intron maturase</fullName>
    </alternativeName>
</protein>
<evidence type="ECO:0000256" key="4">
    <source>
        <dbReference type="ARBA" id="ARBA00022640"/>
    </source>
</evidence>
<dbReference type="EMBL" id="KY849971">
    <property type="protein sequence ID" value="ATU06788.1"/>
    <property type="molecule type" value="Genomic_DNA"/>
</dbReference>
<evidence type="ECO:0000313" key="13">
    <source>
        <dbReference type="EMBL" id="ATU06788.1"/>
    </source>
</evidence>
<evidence type="ECO:0000256" key="6">
    <source>
        <dbReference type="ARBA" id="ARBA00022694"/>
    </source>
</evidence>
<evidence type="ECO:0000256" key="2">
    <source>
        <dbReference type="ARBA" id="ARBA00006621"/>
    </source>
</evidence>
<reference evidence="13" key="2">
    <citation type="journal article" date="2017" name="Plant Cell Rep.">
        <title>The Linum usitatissimum L. plastome reveals atypical structural evolution, new editing sites, and the phylogenetic position of Linaceae within Malpighiales.</title>
        <authorList>
            <person name="de Santana Lopes A."/>
            <person name="Pacheco T.G."/>
            <person name="Santos K.G.D."/>
            <person name="Vieira L.D.N."/>
            <person name="Guerra M.P."/>
            <person name="Nodari R.O."/>
            <person name="de Souza E.M."/>
            <person name="de Oliveira Pedrosa F."/>
            <person name="Rogalski M."/>
        </authorList>
    </citation>
    <scope>NUCLEOTIDE SEQUENCE</scope>
</reference>
<comment type="function">
    <text evidence="8 9">Usually encoded in the trnK tRNA gene intron. Probably assists in splicing its own and other chloroplast group II introns.</text>
</comment>
<organism evidence="12">
    <name type="scientific">Linum usitatissimum</name>
    <name type="common">Flax</name>
    <name type="synonym">Linum humile</name>
    <dbReference type="NCBI Taxonomy" id="4006"/>
    <lineage>
        <taxon>Eukaryota</taxon>
        <taxon>Viridiplantae</taxon>
        <taxon>Streptophyta</taxon>
        <taxon>Embryophyta</taxon>
        <taxon>Tracheophyta</taxon>
        <taxon>Spermatophyta</taxon>
        <taxon>Magnoliopsida</taxon>
        <taxon>eudicotyledons</taxon>
        <taxon>Gunneridae</taxon>
        <taxon>Pentapetalae</taxon>
        <taxon>rosids</taxon>
        <taxon>fabids</taxon>
        <taxon>Malpighiales</taxon>
        <taxon>Linaceae</taxon>
        <taxon>Linum</taxon>
    </lineage>
</organism>
<dbReference type="PANTHER" id="PTHR34811">
    <property type="entry name" value="MATURASE K"/>
    <property type="match status" value="1"/>
</dbReference>
<evidence type="ECO:0000259" key="11">
    <source>
        <dbReference type="Pfam" id="PF01824"/>
    </source>
</evidence>
<keyword evidence="3 9" id="KW-0150">Chloroplast</keyword>
<reference evidence="12" key="1">
    <citation type="journal article" date="2016" name="Sci. Rep.">
        <title>Divergence of RNA polymerase ? subunits in angiosperm plastid genomes is mediated by genomic rearrangement.</title>
        <authorList>
            <person name="Blazier J.C."/>
            <person name="Ruhlman T.A."/>
            <person name="Weng M.L."/>
            <person name="Rehman S.K."/>
            <person name="Sabir J.S."/>
            <person name="Jansen R.K."/>
        </authorList>
    </citation>
    <scope>NUCLEOTIDE SEQUENCE</scope>
</reference>
<dbReference type="Pfam" id="PF01348">
    <property type="entry name" value="Intron_maturas2"/>
    <property type="match status" value="1"/>
</dbReference>
<gene>
    <name evidence="8 12" type="primary">matK</name>
    <name evidence="13" type="ORF">LiusCp87</name>
</gene>
<evidence type="ECO:0000256" key="9">
    <source>
        <dbReference type="RuleBase" id="RU004226"/>
    </source>
</evidence>
<feature type="domain" description="Maturase MatK N-terminal" evidence="11">
    <location>
        <begin position="4"/>
        <end position="338"/>
    </location>
</feature>
<dbReference type="GO" id="GO:0009507">
    <property type="term" value="C:chloroplast"/>
    <property type="evidence" value="ECO:0007669"/>
    <property type="project" value="UniProtKB-SubCell"/>
</dbReference>
<evidence type="ECO:0000313" key="12">
    <source>
        <dbReference type="EMBL" id="ARU80530.1"/>
    </source>
</evidence>
<keyword evidence="6 8" id="KW-0819">tRNA processing</keyword>
<reference evidence="13" key="3">
    <citation type="submission" date="2017-03" db="EMBL/GenBank/DDBJ databases">
        <authorList>
            <person name="Afonso C.L."/>
            <person name="Miller P.J."/>
            <person name="Scott M.A."/>
            <person name="Spackman E."/>
            <person name="Goraichik I."/>
            <person name="Dimitrov K.M."/>
            <person name="Suarez D.L."/>
            <person name="Swayne D.E."/>
        </authorList>
    </citation>
    <scope>NUCLEOTIDE SEQUENCE</scope>
</reference>
<feature type="domain" description="Domain X" evidence="10">
    <location>
        <begin position="366"/>
        <end position="475"/>
    </location>
</feature>
<dbReference type="GO" id="GO:0006397">
    <property type="term" value="P:mRNA processing"/>
    <property type="evidence" value="ECO:0007669"/>
    <property type="project" value="UniProtKB-KW"/>
</dbReference>
<dbReference type="InterPro" id="IPR002866">
    <property type="entry name" value="Maturase_MatK"/>
</dbReference>
<dbReference type="InterPro" id="IPR024942">
    <property type="entry name" value="Maturase_MatK_N"/>
</dbReference>
<dbReference type="EMBL" id="KU645792">
    <property type="protein sequence ID" value="ARU80530.1"/>
    <property type="molecule type" value="Genomic_DNA"/>
</dbReference>
<dbReference type="GO" id="GO:0008380">
    <property type="term" value="P:RNA splicing"/>
    <property type="evidence" value="ECO:0007669"/>
    <property type="project" value="UniProtKB-UniRule"/>
</dbReference>
<dbReference type="AlphaFoldDB" id="A0A1Y0K5Z6"/>
<proteinExistence type="inferred from homology"/>
<evidence type="ECO:0000259" key="10">
    <source>
        <dbReference type="Pfam" id="PF01348"/>
    </source>
</evidence>
<evidence type="ECO:0000256" key="1">
    <source>
        <dbReference type="ARBA" id="ARBA00004229"/>
    </source>
</evidence>
<evidence type="ECO:0000256" key="5">
    <source>
        <dbReference type="ARBA" id="ARBA00022664"/>
    </source>
</evidence>
<dbReference type="GO" id="GO:0003723">
    <property type="term" value="F:RNA binding"/>
    <property type="evidence" value="ECO:0007669"/>
    <property type="project" value="UniProtKB-KW"/>
</dbReference>
<dbReference type="Pfam" id="PF01824">
    <property type="entry name" value="MatK_N"/>
    <property type="match status" value="1"/>
</dbReference>
<evidence type="ECO:0000256" key="8">
    <source>
        <dbReference type="HAMAP-Rule" id="MF_01390"/>
    </source>
</evidence>
<keyword evidence="4 9" id="KW-0934">Plastid</keyword>
<name>A0A1Y0K5Z6_LINUS</name>
<keyword evidence="7 8" id="KW-0694">RNA-binding</keyword>
<evidence type="ECO:0000256" key="7">
    <source>
        <dbReference type="ARBA" id="ARBA00022884"/>
    </source>
</evidence>
<evidence type="ECO:0000256" key="3">
    <source>
        <dbReference type="ARBA" id="ARBA00022528"/>
    </source>
</evidence>
<keyword evidence="5 8" id="KW-0507">mRNA processing</keyword>
<comment type="subcellular location">
    <subcellularLocation>
        <location evidence="1 8">Plastid</location>
        <location evidence="1 8">Chloroplast</location>
    </subcellularLocation>
</comment>
<dbReference type="HAMAP" id="MF_01390">
    <property type="entry name" value="MatK"/>
    <property type="match status" value="1"/>
</dbReference>
<comment type="similarity">
    <text evidence="2 8">Belongs to the intron maturase 2 family. MatK subfamily.</text>
</comment>
<dbReference type="InterPro" id="IPR024937">
    <property type="entry name" value="Domain_X"/>
</dbReference>